<reference evidence="5 6" key="1">
    <citation type="submission" date="2020-06" db="EMBL/GenBank/DDBJ databases">
        <authorList>
            <person name="Li R."/>
            <person name="Bekaert M."/>
        </authorList>
    </citation>
    <scope>NUCLEOTIDE SEQUENCE [LARGE SCALE GENOMIC DNA]</scope>
    <source>
        <strain evidence="6">wild</strain>
    </source>
</reference>
<feature type="domain" description="ZMYM2-like/QRICH1 C-terminal" evidence="4">
    <location>
        <begin position="100"/>
        <end position="193"/>
    </location>
</feature>
<dbReference type="InterPro" id="IPR021893">
    <property type="entry name" value="ZMYM2-like_C"/>
</dbReference>
<evidence type="ECO:0000313" key="5">
    <source>
        <dbReference type="EMBL" id="CAC5384033.1"/>
    </source>
</evidence>
<organism evidence="5 6">
    <name type="scientific">Mytilus coruscus</name>
    <name type="common">Sea mussel</name>
    <dbReference type="NCBI Taxonomy" id="42192"/>
    <lineage>
        <taxon>Eukaryota</taxon>
        <taxon>Metazoa</taxon>
        <taxon>Spiralia</taxon>
        <taxon>Lophotrochozoa</taxon>
        <taxon>Mollusca</taxon>
        <taxon>Bivalvia</taxon>
        <taxon>Autobranchia</taxon>
        <taxon>Pteriomorphia</taxon>
        <taxon>Mytilida</taxon>
        <taxon>Mytiloidea</taxon>
        <taxon>Mytilidae</taxon>
        <taxon>Mytilinae</taxon>
        <taxon>Mytilus</taxon>
    </lineage>
</organism>
<keyword evidence="2" id="KW-0597">Phosphoprotein</keyword>
<dbReference type="Pfam" id="PF12012">
    <property type="entry name" value="DUF3504"/>
    <property type="match status" value="1"/>
</dbReference>
<dbReference type="EMBL" id="CACVKT020003476">
    <property type="protein sequence ID" value="CAC5384033.1"/>
    <property type="molecule type" value="Genomic_DNA"/>
</dbReference>
<evidence type="ECO:0000256" key="2">
    <source>
        <dbReference type="ARBA" id="ARBA00022553"/>
    </source>
</evidence>
<sequence length="221" mass="25134">MSDEVANFNLLWSPLNMLEDEQDVTSIIDEDLENVLIQIDMLADHGSTEICLEYSLDSDIHTTDTANTCTATVPNTTHENMELEDKYWGDVTLNTASDGTKYLELNARQTKTRTGANVADVREVSPKIYETKGDHDPIKYYEVYKSKRPQNFSDAEDPFYLAPRTISLADTRSQIWFLRQKIGERKMGSIVKTMKIEGGLDENKRLTNHSARISCSETKIK</sequence>
<dbReference type="PANTHER" id="PTHR46963">
    <property type="entry name" value="SIMILAR TO RIKEN CDNA E130308A19"/>
    <property type="match status" value="1"/>
</dbReference>
<gene>
    <name evidence="5" type="ORF">MCOR_19718</name>
</gene>
<evidence type="ECO:0000256" key="3">
    <source>
        <dbReference type="ARBA" id="ARBA00022843"/>
    </source>
</evidence>
<keyword evidence="1" id="KW-1017">Isopeptide bond</keyword>
<name>A0A6J8BJW4_MYTCO</name>
<proteinExistence type="predicted"/>
<accession>A0A6J8BJW4</accession>
<dbReference type="OrthoDB" id="6150808at2759"/>
<evidence type="ECO:0000259" key="4">
    <source>
        <dbReference type="Pfam" id="PF12012"/>
    </source>
</evidence>
<keyword evidence="6" id="KW-1185">Reference proteome</keyword>
<dbReference type="Proteomes" id="UP000507470">
    <property type="component" value="Unassembled WGS sequence"/>
</dbReference>
<protein>
    <recommendedName>
        <fullName evidence="4">ZMYM2-like/QRICH1 C-terminal domain-containing protein</fullName>
    </recommendedName>
</protein>
<evidence type="ECO:0000313" key="6">
    <source>
        <dbReference type="Proteomes" id="UP000507470"/>
    </source>
</evidence>
<evidence type="ECO:0000256" key="1">
    <source>
        <dbReference type="ARBA" id="ARBA00022499"/>
    </source>
</evidence>
<dbReference type="InterPro" id="IPR042838">
    <property type="entry name" value="KIAA1958"/>
</dbReference>
<dbReference type="PANTHER" id="PTHR46963:SF4">
    <property type="entry name" value="HYPOTHETICAL PROTEIN MGC115716"/>
    <property type="match status" value="1"/>
</dbReference>
<dbReference type="AlphaFoldDB" id="A0A6J8BJW4"/>
<keyword evidence="3" id="KW-0832">Ubl conjugation</keyword>